<gene>
    <name evidence="3" type="primary">LOC111105557</name>
</gene>
<reference evidence="3" key="1">
    <citation type="submission" date="2025-08" db="UniProtKB">
        <authorList>
            <consortium name="RefSeq"/>
        </authorList>
    </citation>
    <scope>IDENTIFICATION</scope>
    <source>
        <tissue evidence="3">Whole sample</tissue>
    </source>
</reference>
<dbReference type="Proteomes" id="UP000694844">
    <property type="component" value="Chromosome 7"/>
</dbReference>
<name>A0A8B8AY10_CRAVI</name>
<dbReference type="AlphaFoldDB" id="A0A8B8AY10"/>
<keyword evidence="1" id="KW-1133">Transmembrane helix</keyword>
<keyword evidence="2" id="KW-1185">Reference proteome</keyword>
<accession>A0A8B8AY10</accession>
<dbReference type="OrthoDB" id="5954868at2759"/>
<protein>
    <submittedName>
        <fullName evidence="3">Uncharacterized protein LOC111105557</fullName>
    </submittedName>
</protein>
<keyword evidence="1" id="KW-0472">Membrane</keyword>
<sequence>MAVRIMHNSIKRSKVVMYVTFFATVLIWYIFTSPSSLKYEGELENEELTNCTKEFIVDTNVQRNENTNLLEECKGMNESFRPLLIENMKIVKEYTFNVSNVLLRQLKLDRNGIDDLSTQTGQKSSIPTFVTGLSDNHYGEFLCFLEMVNKFKNDKYPKLHLIVYNIGLSIKNLITINETCNCTVRNFPFEMYPQHVRHLRGFAWKPIIIQTVLQESDFVMWMDTSIRLKNTDPYFQMATRYGIQVLTGYGSISLRTHRHLFGALRENPCLFNYPELQAGLVLITRSCLTLTYIMRPWVSCALQYGCMDIPNAENYYDCSNERNISSCHRSDQSVLGIILTRLFNNRRHQFVLGNDFADVCRGCPSNE</sequence>
<dbReference type="PANTHER" id="PTHR31389">
    <property type="entry name" value="LD39211P"/>
    <property type="match status" value="1"/>
</dbReference>
<feature type="transmembrane region" description="Helical" evidence="1">
    <location>
        <begin position="15"/>
        <end position="31"/>
    </location>
</feature>
<dbReference type="RefSeq" id="XP_022295623.1">
    <property type="nucleotide sequence ID" value="XM_022439915.1"/>
</dbReference>
<dbReference type="KEGG" id="cvn:111105557"/>
<evidence type="ECO:0000313" key="2">
    <source>
        <dbReference type="Proteomes" id="UP000694844"/>
    </source>
</evidence>
<keyword evidence="1" id="KW-0812">Transmembrane</keyword>
<dbReference type="GeneID" id="111105557"/>
<dbReference type="PANTHER" id="PTHR31389:SF4">
    <property type="entry name" value="LD39211P"/>
    <property type="match status" value="1"/>
</dbReference>
<dbReference type="InterPro" id="IPR012444">
    <property type="entry name" value="DUF1647"/>
</dbReference>
<proteinExistence type="predicted"/>
<dbReference type="Pfam" id="PF07801">
    <property type="entry name" value="DUF1647"/>
    <property type="match status" value="1"/>
</dbReference>
<organism evidence="2 3">
    <name type="scientific">Crassostrea virginica</name>
    <name type="common">Eastern oyster</name>
    <dbReference type="NCBI Taxonomy" id="6565"/>
    <lineage>
        <taxon>Eukaryota</taxon>
        <taxon>Metazoa</taxon>
        <taxon>Spiralia</taxon>
        <taxon>Lophotrochozoa</taxon>
        <taxon>Mollusca</taxon>
        <taxon>Bivalvia</taxon>
        <taxon>Autobranchia</taxon>
        <taxon>Pteriomorphia</taxon>
        <taxon>Ostreida</taxon>
        <taxon>Ostreoidea</taxon>
        <taxon>Ostreidae</taxon>
        <taxon>Crassostrea</taxon>
    </lineage>
</organism>
<evidence type="ECO:0000256" key="1">
    <source>
        <dbReference type="SAM" id="Phobius"/>
    </source>
</evidence>
<evidence type="ECO:0000313" key="3">
    <source>
        <dbReference type="RefSeq" id="XP_022295623.1"/>
    </source>
</evidence>